<dbReference type="Gene3D" id="1.10.260.40">
    <property type="entry name" value="lambda repressor-like DNA-binding domains"/>
    <property type="match status" value="1"/>
</dbReference>
<name>A0ABW6MG84_9ACTN</name>
<dbReference type="Pfam" id="PF13377">
    <property type="entry name" value="Peripla_BP_3"/>
    <property type="match status" value="1"/>
</dbReference>
<evidence type="ECO:0000256" key="2">
    <source>
        <dbReference type="ARBA" id="ARBA00023125"/>
    </source>
</evidence>
<dbReference type="PANTHER" id="PTHR30146:SF153">
    <property type="entry name" value="LACTOSE OPERON REPRESSOR"/>
    <property type="match status" value="1"/>
</dbReference>
<dbReference type="InterPro" id="IPR028082">
    <property type="entry name" value="Peripla_BP_I"/>
</dbReference>
<accession>A0ABW6MG84</accession>
<keyword evidence="2 6" id="KW-0238">DNA-binding</keyword>
<dbReference type="CDD" id="cd01574">
    <property type="entry name" value="PBP1_LacI"/>
    <property type="match status" value="1"/>
</dbReference>
<keyword evidence="7" id="KW-1185">Reference proteome</keyword>
<keyword evidence="1" id="KW-0805">Transcription regulation</keyword>
<dbReference type="SUPFAM" id="SSF47413">
    <property type="entry name" value="lambda repressor-like DNA-binding domains"/>
    <property type="match status" value="1"/>
</dbReference>
<dbReference type="EMBL" id="JBIAHM010000018">
    <property type="protein sequence ID" value="MFE9605149.1"/>
    <property type="molecule type" value="Genomic_DNA"/>
</dbReference>
<evidence type="ECO:0000259" key="5">
    <source>
        <dbReference type="PROSITE" id="PS50932"/>
    </source>
</evidence>
<keyword evidence="3" id="KW-0804">Transcription</keyword>
<dbReference type="InterPro" id="IPR046335">
    <property type="entry name" value="LacI/GalR-like_sensor"/>
</dbReference>
<dbReference type="PROSITE" id="PS50932">
    <property type="entry name" value="HTH_LACI_2"/>
    <property type="match status" value="1"/>
</dbReference>
<gene>
    <name evidence="6" type="ORF">ACFYNQ_42215</name>
</gene>
<dbReference type="InterPro" id="IPR010982">
    <property type="entry name" value="Lambda_DNA-bd_dom_sf"/>
</dbReference>
<evidence type="ECO:0000256" key="4">
    <source>
        <dbReference type="SAM" id="MobiDB-lite"/>
    </source>
</evidence>
<dbReference type="Gene3D" id="3.40.50.2300">
    <property type="match status" value="2"/>
</dbReference>
<feature type="region of interest" description="Disordered" evidence="4">
    <location>
        <begin position="1"/>
        <end position="29"/>
    </location>
</feature>
<dbReference type="Proteomes" id="UP001601303">
    <property type="component" value="Unassembled WGS sequence"/>
</dbReference>
<proteinExistence type="predicted"/>
<dbReference type="SUPFAM" id="SSF53822">
    <property type="entry name" value="Periplasmic binding protein-like I"/>
    <property type="match status" value="1"/>
</dbReference>
<evidence type="ECO:0000256" key="1">
    <source>
        <dbReference type="ARBA" id="ARBA00023015"/>
    </source>
</evidence>
<evidence type="ECO:0000313" key="6">
    <source>
        <dbReference type="EMBL" id="MFE9605149.1"/>
    </source>
</evidence>
<sequence length="362" mass="38610">MDTAHSASAGTEEPRRRGGKRVMRRAPSASMADVARLAGVSSQTVSRVSNGYAGVNEETRQQVLAAMKELGYRPNSAARALKRGEFRTIGVITFNLSTTGNMRTLEAIATSAAHEGYAVTLLPVAVPTQDEVRGAFSRLGELAVDAVIAIMEVHLLDAATISLPPHVQVVVADSDAGDRYSVVDTDQNGGARAAVRHLLDLGHRTVWHLAGPEESFAAQRRADAWRAELTDAGCPLPPVVRGDWSAESGYRVGLELAQQADCTAVFAANDQMALGLLRALHERGRRIPEDVSVIGFDDIPEAGSFLPPLTTVHQDFAEVGRLCVQGVLGRMRDRGDEHGTTLVPTELVVRDSTAAPALVVGE</sequence>
<dbReference type="CDD" id="cd01392">
    <property type="entry name" value="HTH_LacI"/>
    <property type="match status" value="1"/>
</dbReference>
<dbReference type="PANTHER" id="PTHR30146">
    <property type="entry name" value="LACI-RELATED TRANSCRIPTIONAL REPRESSOR"/>
    <property type="match status" value="1"/>
</dbReference>
<dbReference type="SMART" id="SM00354">
    <property type="entry name" value="HTH_LACI"/>
    <property type="match status" value="1"/>
</dbReference>
<evidence type="ECO:0000256" key="3">
    <source>
        <dbReference type="ARBA" id="ARBA00023163"/>
    </source>
</evidence>
<dbReference type="GO" id="GO:0003677">
    <property type="term" value="F:DNA binding"/>
    <property type="evidence" value="ECO:0007669"/>
    <property type="project" value="UniProtKB-KW"/>
</dbReference>
<feature type="domain" description="HTH lacI-type" evidence="5">
    <location>
        <begin position="29"/>
        <end position="83"/>
    </location>
</feature>
<dbReference type="InterPro" id="IPR000843">
    <property type="entry name" value="HTH_LacI"/>
</dbReference>
<evidence type="ECO:0000313" key="7">
    <source>
        <dbReference type="Proteomes" id="UP001601303"/>
    </source>
</evidence>
<comment type="caution">
    <text evidence="6">The sequence shown here is derived from an EMBL/GenBank/DDBJ whole genome shotgun (WGS) entry which is preliminary data.</text>
</comment>
<protein>
    <submittedName>
        <fullName evidence="6">LacI family DNA-binding transcriptional regulator</fullName>
    </submittedName>
</protein>
<dbReference type="RefSeq" id="WP_388113972.1">
    <property type="nucleotide sequence ID" value="NZ_JBIAHM010000018.1"/>
</dbReference>
<dbReference type="Pfam" id="PF00356">
    <property type="entry name" value="LacI"/>
    <property type="match status" value="1"/>
</dbReference>
<reference evidence="6 7" key="1">
    <citation type="submission" date="2024-10" db="EMBL/GenBank/DDBJ databases">
        <title>The Natural Products Discovery Center: Release of the First 8490 Sequenced Strains for Exploring Actinobacteria Biosynthetic Diversity.</title>
        <authorList>
            <person name="Kalkreuter E."/>
            <person name="Kautsar S.A."/>
            <person name="Yang D."/>
            <person name="Bader C.D."/>
            <person name="Teijaro C.N."/>
            <person name="Fluegel L."/>
            <person name="Davis C.M."/>
            <person name="Simpson J.R."/>
            <person name="Lauterbach L."/>
            <person name="Steele A.D."/>
            <person name="Gui C."/>
            <person name="Meng S."/>
            <person name="Li G."/>
            <person name="Viehrig K."/>
            <person name="Ye F."/>
            <person name="Su P."/>
            <person name="Kiefer A.F."/>
            <person name="Nichols A."/>
            <person name="Cepeda A.J."/>
            <person name="Yan W."/>
            <person name="Fan B."/>
            <person name="Jiang Y."/>
            <person name="Adhikari A."/>
            <person name="Zheng C.-J."/>
            <person name="Schuster L."/>
            <person name="Cowan T.M."/>
            <person name="Smanski M.J."/>
            <person name="Chevrette M.G."/>
            <person name="De Carvalho L.P.S."/>
            <person name="Shen B."/>
        </authorList>
    </citation>
    <scope>NUCLEOTIDE SEQUENCE [LARGE SCALE GENOMIC DNA]</scope>
    <source>
        <strain evidence="6 7">NPDC006488</strain>
    </source>
</reference>
<organism evidence="6 7">
    <name type="scientific">Streptomyces hokutonensis</name>
    <dbReference type="NCBI Taxonomy" id="1306990"/>
    <lineage>
        <taxon>Bacteria</taxon>
        <taxon>Bacillati</taxon>
        <taxon>Actinomycetota</taxon>
        <taxon>Actinomycetes</taxon>
        <taxon>Kitasatosporales</taxon>
        <taxon>Streptomycetaceae</taxon>
        <taxon>Streptomyces</taxon>
    </lineage>
</organism>